<dbReference type="OrthoDB" id="439943at2759"/>
<dbReference type="GO" id="GO:0000032">
    <property type="term" value="P:cell wall mannoprotein biosynthetic process"/>
    <property type="evidence" value="ECO:0007669"/>
    <property type="project" value="TreeGrafter"/>
</dbReference>
<keyword evidence="2" id="KW-0808">Transferase</keyword>
<feature type="region of interest" description="Disordered" evidence="3">
    <location>
        <begin position="452"/>
        <end position="490"/>
    </location>
</feature>
<feature type="compositionally biased region" description="Low complexity" evidence="3">
    <location>
        <begin position="1040"/>
        <end position="1068"/>
    </location>
</feature>
<dbReference type="GO" id="GO:0000026">
    <property type="term" value="F:alpha-1,2-mannosyltransferase activity"/>
    <property type="evidence" value="ECO:0007669"/>
    <property type="project" value="TreeGrafter"/>
</dbReference>
<feature type="region of interest" description="Disordered" evidence="3">
    <location>
        <begin position="893"/>
        <end position="924"/>
    </location>
</feature>
<organism evidence="4 5">
    <name type="scientific">Linnemannia hyalina</name>
    <dbReference type="NCBI Taxonomy" id="64524"/>
    <lineage>
        <taxon>Eukaryota</taxon>
        <taxon>Fungi</taxon>
        <taxon>Fungi incertae sedis</taxon>
        <taxon>Mucoromycota</taxon>
        <taxon>Mortierellomycotina</taxon>
        <taxon>Mortierellomycetes</taxon>
        <taxon>Mortierellales</taxon>
        <taxon>Mortierellaceae</taxon>
        <taxon>Linnemannia</taxon>
    </lineage>
</organism>
<feature type="compositionally biased region" description="Basic and acidic residues" evidence="3">
    <location>
        <begin position="372"/>
        <end position="382"/>
    </location>
</feature>
<feature type="compositionally biased region" description="Basic and acidic residues" evidence="3">
    <location>
        <begin position="452"/>
        <end position="462"/>
    </location>
</feature>
<dbReference type="GO" id="GO:0016020">
    <property type="term" value="C:membrane"/>
    <property type="evidence" value="ECO:0007669"/>
    <property type="project" value="InterPro"/>
</dbReference>
<protein>
    <submittedName>
        <fullName evidence="4">Alpha 1,2-mannosyltransferase 2.4.1</fullName>
    </submittedName>
</protein>
<dbReference type="EMBL" id="JAHRHY010000010">
    <property type="protein sequence ID" value="KAG9066412.1"/>
    <property type="molecule type" value="Genomic_DNA"/>
</dbReference>
<evidence type="ECO:0000313" key="5">
    <source>
        <dbReference type="Proteomes" id="UP000707451"/>
    </source>
</evidence>
<feature type="compositionally biased region" description="Basic and acidic residues" evidence="3">
    <location>
        <begin position="808"/>
        <end position="821"/>
    </location>
</feature>
<feature type="region of interest" description="Disordered" evidence="3">
    <location>
        <begin position="988"/>
        <end position="1083"/>
    </location>
</feature>
<dbReference type="Proteomes" id="UP000707451">
    <property type="component" value="Unassembled WGS sequence"/>
</dbReference>
<dbReference type="FunFam" id="3.90.550.10:FF:000051">
    <property type="entry name" value="Alpha-1,2-mannosyltransferase (Ktr4)"/>
    <property type="match status" value="1"/>
</dbReference>
<feature type="region of interest" description="Disordered" evidence="3">
    <location>
        <begin position="370"/>
        <end position="402"/>
    </location>
</feature>
<sequence>MRKTIRNLESVFNRKHGYPYVFLNNVPFTEHFKTHIRAMTTAPVSFGLIPKEQWSYPPFINKTQAALNREDMENRNVPYGESESYRHMCRYMSGFIFRHELVQEYDYYWRVEPGVSFSCDLLNIDPFMIMKTKKYKYGFTIALPEFVDTIPTLWENVKRFRKLHPEHIAKRNSLEWISYDKGDTYNNCHFWSNFEIVDTSFFRSKAYLDFFQLLDDAGGFFYERWGDAPVHSIAAALMLDRREIHFFNEIGYRHGMYEHCPESPELQLKCACDPKDNVVARINPLEPADKIMDLCELPDAEDELRAADPDNYDAQRAVFLRHEQWPQRSRVSDLRSRSRRWVVETLFRSLASLDRDDIYDSDWEDEEECKDEDYGFREKQEQEESDLDVGEVEEAKDKESHTLDTILQPASTGSCPWIPQWTWKYNHLQHQQERCRLRRLYPMHDILDKDDADMETRVDTPSKARSPTTASTSLQQTQPAEEAPGYRKRSVFSSFPERPAILVDYLSDPPRLAKSSKGAMDTLLFFLLDLPNGLSSLHQDLASALFVHGPQRIPPHPLLEMAASNILIRLGLLVVLCLGAFYYCVTTMEQQQRQIAGADGGTGSNWLADPAPATSITATNSTSTTASTTGVATTTTESHPRRSLSDLYTSGSGAFTTTGMNMSLGSARRATAGGASTMLTPGMTAAEVMASPGRSVNNLEQLHRQQLQQQSMGGQLLNLTLVNDVQTGPESADSTATAPSTPASITATLISALIRTTATAIALTCGTDNHLHSHVPPYSASTTPTLPCSNVFSGSEMVADGKPGFEPGWRDNARDGDIDHKAQKKKGPQQNVPQPTYKEKQKDIDNNNNNGDDETIYQSEQEFGHFSTIGPFDAEDDTSREYRNMMYYSSNYPPPYSATFGSGGGESSRSNSRRSSIFTPSPSPPVPILGQVAAAAATAVVSHISEPQGLVEVDEKEDEKSPFWTHFYTLDALKSTIIHRISTTATGRLPSVPSHQQQQHGLCSRPSPRQTWTSNKTRSRTRMTRRALSNRSLSISTSFSTLPSASIPSPSSSRSVSVSATTCSTASSRRQRARAARQKSLVQ</sequence>
<feature type="compositionally biased region" description="Basic and acidic residues" evidence="3">
    <location>
        <begin position="393"/>
        <end position="402"/>
    </location>
</feature>
<dbReference type="Gene3D" id="3.90.550.10">
    <property type="entry name" value="Spore Coat Polysaccharide Biosynthesis Protein SpsA, Chain A"/>
    <property type="match status" value="1"/>
</dbReference>
<dbReference type="PANTHER" id="PTHR31121">
    <property type="entry name" value="ALPHA-1,2 MANNOSYLTRANSFERASE KTR1"/>
    <property type="match status" value="1"/>
</dbReference>
<dbReference type="AlphaFoldDB" id="A0A9P7XTL3"/>
<evidence type="ECO:0000256" key="1">
    <source>
        <dbReference type="ARBA" id="ARBA00007677"/>
    </source>
</evidence>
<reference evidence="4" key="1">
    <citation type="submission" date="2021-06" db="EMBL/GenBank/DDBJ databases">
        <title>Genome Sequence of Mortierella hyaline Strain SCG-10, a Cold-Adapted, Nitrate-Reducing Fungus Isolated from Soil in Minnesota, USA.</title>
        <authorList>
            <person name="Aldossari N."/>
        </authorList>
    </citation>
    <scope>NUCLEOTIDE SEQUENCE</scope>
    <source>
        <strain evidence="4">SCG-10</strain>
    </source>
</reference>
<feature type="compositionally biased region" description="Low complexity" evidence="3">
    <location>
        <begin position="907"/>
        <end position="916"/>
    </location>
</feature>
<feature type="region of interest" description="Disordered" evidence="3">
    <location>
        <begin position="799"/>
        <end position="855"/>
    </location>
</feature>
<dbReference type="InterPro" id="IPR029044">
    <property type="entry name" value="Nucleotide-diphossugar_trans"/>
</dbReference>
<feature type="compositionally biased region" description="Polar residues" evidence="3">
    <location>
        <begin position="993"/>
        <end position="1016"/>
    </location>
</feature>
<dbReference type="GO" id="GO:0005794">
    <property type="term" value="C:Golgi apparatus"/>
    <property type="evidence" value="ECO:0007669"/>
    <property type="project" value="TreeGrafter"/>
</dbReference>
<feature type="compositionally biased region" description="Polar residues" evidence="3">
    <location>
        <begin position="1027"/>
        <end position="1039"/>
    </location>
</feature>
<proteinExistence type="inferred from homology"/>
<feature type="compositionally biased region" description="Acidic residues" evidence="3">
    <location>
        <begin position="383"/>
        <end position="392"/>
    </location>
</feature>
<name>A0A9P7XTL3_9FUNG</name>
<dbReference type="SUPFAM" id="SSF53448">
    <property type="entry name" value="Nucleotide-diphospho-sugar transferases"/>
    <property type="match status" value="1"/>
</dbReference>
<evidence type="ECO:0000256" key="3">
    <source>
        <dbReference type="SAM" id="MobiDB-lite"/>
    </source>
</evidence>
<keyword evidence="5" id="KW-1185">Reference proteome</keyword>
<comment type="similarity">
    <text evidence="1">Belongs to the glycosyltransferase 15 family.</text>
</comment>
<dbReference type="PANTHER" id="PTHR31121:SF6">
    <property type="entry name" value="ALPHA-1,2 MANNOSYLTRANSFERASE KTR1"/>
    <property type="match status" value="1"/>
</dbReference>
<feature type="compositionally biased region" description="Low complexity" evidence="3">
    <location>
        <begin position="611"/>
        <end position="637"/>
    </location>
</feature>
<dbReference type="Pfam" id="PF01793">
    <property type="entry name" value="Glyco_transf_15"/>
    <property type="match status" value="1"/>
</dbReference>
<evidence type="ECO:0000313" key="4">
    <source>
        <dbReference type="EMBL" id="KAG9066412.1"/>
    </source>
</evidence>
<dbReference type="InterPro" id="IPR002685">
    <property type="entry name" value="Glyco_trans_15"/>
</dbReference>
<gene>
    <name evidence="4" type="primary">KRE2</name>
    <name evidence="4" type="ORF">KI688_001638</name>
</gene>
<feature type="region of interest" description="Disordered" evidence="3">
    <location>
        <begin position="606"/>
        <end position="648"/>
    </location>
</feature>
<comment type="caution">
    <text evidence="4">The sequence shown here is derived from an EMBL/GenBank/DDBJ whole genome shotgun (WGS) entry which is preliminary data.</text>
</comment>
<evidence type="ECO:0000256" key="2">
    <source>
        <dbReference type="ARBA" id="ARBA00022679"/>
    </source>
</evidence>
<feature type="compositionally biased region" description="Polar residues" evidence="3">
    <location>
        <begin position="463"/>
        <end position="479"/>
    </location>
</feature>
<accession>A0A9P7XTL3</accession>
<dbReference type="GO" id="GO:0006487">
    <property type="term" value="P:protein N-linked glycosylation"/>
    <property type="evidence" value="ECO:0007669"/>
    <property type="project" value="TreeGrafter"/>
</dbReference>